<evidence type="ECO:0000313" key="1">
    <source>
        <dbReference type="EMBL" id="KAF8734325.1"/>
    </source>
</evidence>
<keyword evidence="2" id="KW-1185">Reference proteome</keyword>
<evidence type="ECO:0000313" key="2">
    <source>
        <dbReference type="Proteomes" id="UP000636709"/>
    </source>
</evidence>
<proteinExistence type="predicted"/>
<gene>
    <name evidence="1" type="ORF">HU200_014549</name>
</gene>
<sequence>MGITVITSSQVSITQYKSSFRPALIPFHSLELKLIDGEGKWDLCAIHQ</sequence>
<reference evidence="1" key="1">
    <citation type="submission" date="2020-07" db="EMBL/GenBank/DDBJ databases">
        <title>Genome sequence and genetic diversity analysis of an under-domesticated orphan crop, white fonio (Digitaria exilis).</title>
        <authorList>
            <person name="Bennetzen J.L."/>
            <person name="Chen S."/>
            <person name="Ma X."/>
            <person name="Wang X."/>
            <person name="Yssel A.E.J."/>
            <person name="Chaluvadi S.R."/>
            <person name="Johnson M."/>
            <person name="Gangashetty P."/>
            <person name="Hamidou F."/>
            <person name="Sanogo M.D."/>
            <person name="Zwaenepoel A."/>
            <person name="Wallace J."/>
            <person name="Van De Peer Y."/>
            <person name="Van Deynze A."/>
        </authorList>
    </citation>
    <scope>NUCLEOTIDE SEQUENCE</scope>
    <source>
        <tissue evidence="1">Leaves</tissue>
    </source>
</reference>
<dbReference type="OrthoDB" id="669203at2759"/>
<dbReference type="Proteomes" id="UP000636709">
    <property type="component" value="Unassembled WGS sequence"/>
</dbReference>
<comment type="caution">
    <text evidence="1">The sequence shown here is derived from an EMBL/GenBank/DDBJ whole genome shotgun (WGS) entry which is preliminary data.</text>
</comment>
<dbReference type="EMBL" id="JACEFO010001595">
    <property type="protein sequence ID" value="KAF8734325.1"/>
    <property type="molecule type" value="Genomic_DNA"/>
</dbReference>
<accession>A0A835FAZ5</accession>
<organism evidence="1 2">
    <name type="scientific">Digitaria exilis</name>
    <dbReference type="NCBI Taxonomy" id="1010633"/>
    <lineage>
        <taxon>Eukaryota</taxon>
        <taxon>Viridiplantae</taxon>
        <taxon>Streptophyta</taxon>
        <taxon>Embryophyta</taxon>
        <taxon>Tracheophyta</taxon>
        <taxon>Spermatophyta</taxon>
        <taxon>Magnoliopsida</taxon>
        <taxon>Liliopsida</taxon>
        <taxon>Poales</taxon>
        <taxon>Poaceae</taxon>
        <taxon>PACMAD clade</taxon>
        <taxon>Panicoideae</taxon>
        <taxon>Panicodae</taxon>
        <taxon>Paniceae</taxon>
        <taxon>Anthephorinae</taxon>
        <taxon>Digitaria</taxon>
    </lineage>
</organism>
<protein>
    <submittedName>
        <fullName evidence="1">Uncharacterized protein</fullName>
    </submittedName>
</protein>
<name>A0A835FAZ5_9POAL</name>
<dbReference type="AlphaFoldDB" id="A0A835FAZ5"/>